<feature type="transmembrane region" description="Helical" evidence="1">
    <location>
        <begin position="57"/>
        <end position="74"/>
    </location>
</feature>
<evidence type="ECO:0000313" key="3">
    <source>
        <dbReference type="Proteomes" id="UP000724874"/>
    </source>
</evidence>
<gene>
    <name evidence="2" type="ORF">CPB84DRAFT_1846273</name>
</gene>
<sequence length="243" mass="24939">MRVVGEGLDGQSSPCACVMMGMGSGHWAFGFTLCAGFAMGGGHLSLGAGVARQGGRFASYAGVAMGIGSGHWVFGFASGTGFAMGSGHLSLGAGVVRWGGCFSSCTGVVMGVVFIGGGTLIIVVIIITHHFLPTLPLLPSAGPFHDAELRGGTVSTILTAFITPISFTFHEALATSILLIVGTWRMLRVIVIIILVPTFRLLCFGNLWRGGVGAYVVGLQLLPMLGLRGALVGVRATSLAQRG</sequence>
<keyword evidence="1" id="KW-1133">Transmembrane helix</keyword>
<feature type="transmembrane region" description="Helical" evidence="1">
    <location>
        <begin position="152"/>
        <end position="180"/>
    </location>
</feature>
<feature type="transmembrane region" description="Helical" evidence="1">
    <location>
        <begin position="27"/>
        <end position="50"/>
    </location>
</feature>
<dbReference type="AlphaFoldDB" id="A0A9P5TN71"/>
<feature type="transmembrane region" description="Helical" evidence="1">
    <location>
        <begin position="80"/>
        <end position="100"/>
    </location>
</feature>
<evidence type="ECO:0000313" key="2">
    <source>
        <dbReference type="EMBL" id="KAF8902629.1"/>
    </source>
</evidence>
<name>A0A9P5TN71_GYMJU</name>
<proteinExistence type="predicted"/>
<protein>
    <submittedName>
        <fullName evidence="2">Uncharacterized protein</fullName>
    </submittedName>
</protein>
<evidence type="ECO:0000256" key="1">
    <source>
        <dbReference type="SAM" id="Phobius"/>
    </source>
</evidence>
<dbReference type="Proteomes" id="UP000724874">
    <property type="component" value="Unassembled WGS sequence"/>
</dbReference>
<organism evidence="2 3">
    <name type="scientific">Gymnopilus junonius</name>
    <name type="common">Spectacular rustgill mushroom</name>
    <name type="synonym">Gymnopilus spectabilis subsp. junonius</name>
    <dbReference type="NCBI Taxonomy" id="109634"/>
    <lineage>
        <taxon>Eukaryota</taxon>
        <taxon>Fungi</taxon>
        <taxon>Dikarya</taxon>
        <taxon>Basidiomycota</taxon>
        <taxon>Agaricomycotina</taxon>
        <taxon>Agaricomycetes</taxon>
        <taxon>Agaricomycetidae</taxon>
        <taxon>Agaricales</taxon>
        <taxon>Agaricineae</taxon>
        <taxon>Hymenogastraceae</taxon>
        <taxon>Gymnopilus</taxon>
    </lineage>
</organism>
<comment type="caution">
    <text evidence="2">The sequence shown here is derived from an EMBL/GenBank/DDBJ whole genome shotgun (WGS) entry which is preliminary data.</text>
</comment>
<feature type="transmembrane region" description="Helical" evidence="1">
    <location>
        <begin position="107"/>
        <end position="132"/>
    </location>
</feature>
<keyword evidence="3" id="KW-1185">Reference proteome</keyword>
<accession>A0A9P5TN71</accession>
<feature type="transmembrane region" description="Helical" evidence="1">
    <location>
        <begin position="214"/>
        <end position="234"/>
    </location>
</feature>
<keyword evidence="1" id="KW-0812">Transmembrane</keyword>
<keyword evidence="1" id="KW-0472">Membrane</keyword>
<feature type="transmembrane region" description="Helical" evidence="1">
    <location>
        <begin position="187"/>
        <end position="208"/>
    </location>
</feature>
<dbReference type="EMBL" id="JADNYJ010000035">
    <property type="protein sequence ID" value="KAF8902629.1"/>
    <property type="molecule type" value="Genomic_DNA"/>
</dbReference>
<reference evidence="2" key="1">
    <citation type="submission" date="2020-11" db="EMBL/GenBank/DDBJ databases">
        <authorList>
            <consortium name="DOE Joint Genome Institute"/>
            <person name="Ahrendt S."/>
            <person name="Riley R."/>
            <person name="Andreopoulos W."/>
            <person name="LaButti K."/>
            <person name="Pangilinan J."/>
            <person name="Ruiz-duenas F.J."/>
            <person name="Barrasa J.M."/>
            <person name="Sanchez-Garcia M."/>
            <person name="Camarero S."/>
            <person name="Miyauchi S."/>
            <person name="Serrano A."/>
            <person name="Linde D."/>
            <person name="Babiker R."/>
            <person name="Drula E."/>
            <person name="Ayuso-Fernandez I."/>
            <person name="Pacheco R."/>
            <person name="Padilla G."/>
            <person name="Ferreira P."/>
            <person name="Barriuso J."/>
            <person name="Kellner H."/>
            <person name="Castanera R."/>
            <person name="Alfaro M."/>
            <person name="Ramirez L."/>
            <person name="Pisabarro A.G."/>
            <person name="Kuo A."/>
            <person name="Tritt A."/>
            <person name="Lipzen A."/>
            <person name="He G."/>
            <person name="Yan M."/>
            <person name="Ng V."/>
            <person name="Cullen D."/>
            <person name="Martin F."/>
            <person name="Rosso M.-N."/>
            <person name="Henrissat B."/>
            <person name="Hibbett D."/>
            <person name="Martinez A.T."/>
            <person name="Grigoriev I.V."/>
        </authorList>
    </citation>
    <scope>NUCLEOTIDE SEQUENCE</scope>
    <source>
        <strain evidence="2">AH 44721</strain>
    </source>
</reference>